<dbReference type="PROSITE" id="PS51319">
    <property type="entry name" value="TFIIS_N"/>
    <property type="match status" value="1"/>
</dbReference>
<evidence type="ECO:0000259" key="4">
    <source>
        <dbReference type="PROSITE" id="PS51319"/>
    </source>
</evidence>
<feature type="compositionally biased region" description="Acidic residues" evidence="3">
    <location>
        <begin position="145"/>
        <end position="154"/>
    </location>
</feature>
<dbReference type="GO" id="GO:0016973">
    <property type="term" value="P:poly(A)+ mRNA export from nucleus"/>
    <property type="evidence" value="ECO:0007669"/>
    <property type="project" value="TreeGrafter"/>
</dbReference>
<proteinExistence type="inferred from homology"/>
<protein>
    <recommendedName>
        <fullName evidence="4">TFIIS N-terminal domain-containing protein</fullName>
    </recommendedName>
</protein>
<dbReference type="PANTHER" id="PTHR46010">
    <property type="entry name" value="PROTEIN IWS1 HOMOLOG"/>
    <property type="match status" value="1"/>
</dbReference>
<dbReference type="EMBL" id="HBFP01005707">
    <property type="protein sequence ID" value="CAD8819668.1"/>
    <property type="molecule type" value="Transcribed_RNA"/>
</dbReference>
<dbReference type="InterPro" id="IPR017923">
    <property type="entry name" value="TFIIS_N"/>
</dbReference>
<organism evidence="5">
    <name type="scientific">Timspurckia oligopyrenoides</name>
    <dbReference type="NCBI Taxonomy" id="708627"/>
    <lineage>
        <taxon>Eukaryota</taxon>
        <taxon>Rhodophyta</taxon>
        <taxon>Bangiophyceae</taxon>
        <taxon>Porphyridiales</taxon>
        <taxon>Porphyridiaceae</taxon>
        <taxon>Timspurckia</taxon>
    </lineage>
</organism>
<feature type="compositionally biased region" description="Basic residues" evidence="3">
    <location>
        <begin position="78"/>
        <end position="88"/>
    </location>
</feature>
<gene>
    <name evidence="5" type="ORF">TOLI1172_LOCUS4057</name>
</gene>
<feature type="region of interest" description="Disordered" evidence="3">
    <location>
        <begin position="429"/>
        <end position="488"/>
    </location>
</feature>
<dbReference type="PANTHER" id="PTHR46010:SF1">
    <property type="entry name" value="PROTEIN IWS1 HOMOLOG"/>
    <property type="match status" value="1"/>
</dbReference>
<feature type="compositionally biased region" description="Acidic residues" evidence="3">
    <location>
        <begin position="371"/>
        <end position="381"/>
    </location>
</feature>
<evidence type="ECO:0000313" key="5">
    <source>
        <dbReference type="EMBL" id="CAD8819668.1"/>
    </source>
</evidence>
<feature type="compositionally biased region" description="Basic and acidic residues" evidence="3">
    <location>
        <begin position="457"/>
        <end position="468"/>
    </location>
</feature>
<sequence length="488" mass="55023">MSESDSEGELAALLNESDLDDKYDSRAGGAKRGIQKTRGDSGEENDKDFEPDIGFTSKKKESSKKRMVKMSDAPASTPKKKRLTKKSSPKAGSESKVKKSLKVGEKKEDVVGSSTMKIPRKPKIEAERVDGHETKKEGIAGVELKDEDSMENDDDKQFIDDDGVDRNALEESDDDRIKTEGGWGNDDAIEDDGDGEEKVQQSLFDQQLSAHKNLKKRRREVDDAVVDKETVDFVAKMMTARDQDLIAYKKGKPALNKLRLLTELESMVKKVPYRKALLINGVLNVIKAWMDPLPDGQLPNQTLRVRMLGVLEVFPVDGDWPKHLSDSDGLGKVVNYYALKDPFAPNGRLARKLVEKWSRQLFEPSNKNYSEAEEDEESEEERMERMSRASRAFAMDSKAAEYMSEKRRKLNEEALKNIARVPDRVALGNFKHKPRDGLDDDEDEREIRAPGSGNRGKTLDRAVKEMRSAFKKKQSRAVSVSIEGRQMH</sequence>
<dbReference type="Pfam" id="PF08711">
    <property type="entry name" value="Med26"/>
    <property type="match status" value="1"/>
</dbReference>
<feature type="compositionally biased region" description="Basic and acidic residues" evidence="3">
    <location>
        <begin position="122"/>
        <end position="138"/>
    </location>
</feature>
<evidence type="ECO:0000256" key="3">
    <source>
        <dbReference type="SAM" id="MobiDB-lite"/>
    </source>
</evidence>
<feature type="region of interest" description="Disordered" evidence="3">
    <location>
        <begin position="366"/>
        <end position="389"/>
    </location>
</feature>
<feature type="compositionally biased region" description="Basic and acidic residues" evidence="3">
    <location>
        <begin position="155"/>
        <end position="179"/>
    </location>
</feature>
<dbReference type="InterPro" id="IPR051037">
    <property type="entry name" value="RNAPII_TF_IWS1"/>
</dbReference>
<accession>A0A7S1ERP1</accession>
<feature type="compositionally biased region" description="Basic and acidic residues" evidence="3">
    <location>
        <begin position="93"/>
        <end position="110"/>
    </location>
</feature>
<dbReference type="InterPro" id="IPR035441">
    <property type="entry name" value="TFIIS/LEDGF_dom_sf"/>
</dbReference>
<reference evidence="5" key="1">
    <citation type="submission" date="2021-01" db="EMBL/GenBank/DDBJ databases">
        <authorList>
            <person name="Corre E."/>
            <person name="Pelletier E."/>
            <person name="Niang G."/>
            <person name="Scheremetjew M."/>
            <person name="Finn R."/>
            <person name="Kale V."/>
            <person name="Holt S."/>
            <person name="Cochrane G."/>
            <person name="Meng A."/>
            <person name="Brown T."/>
            <person name="Cohen L."/>
        </authorList>
    </citation>
    <scope>NUCLEOTIDE SEQUENCE</scope>
    <source>
        <strain evidence="5">CCMP3278</strain>
    </source>
</reference>
<name>A0A7S1ERP1_9RHOD</name>
<comment type="subcellular location">
    <subcellularLocation>
        <location evidence="2">Nucleus</location>
    </subcellularLocation>
</comment>
<dbReference type="GO" id="GO:0005634">
    <property type="term" value="C:nucleus"/>
    <property type="evidence" value="ECO:0007669"/>
    <property type="project" value="UniProtKB-SubCell"/>
</dbReference>
<dbReference type="AlphaFoldDB" id="A0A7S1ERP1"/>
<keyword evidence="2" id="KW-0539">Nucleus</keyword>
<feature type="domain" description="TFIIS N-terminal" evidence="4">
    <location>
        <begin position="284"/>
        <end position="364"/>
    </location>
</feature>
<feature type="region of interest" description="Disordered" evidence="3">
    <location>
        <begin position="1"/>
        <end position="197"/>
    </location>
</feature>
<comment type="similarity">
    <text evidence="1">Belongs to the IWS1 family.</text>
</comment>
<dbReference type="Gene3D" id="1.20.930.10">
    <property type="entry name" value="Conserved domain common to transcription factors TFIIS, elongin A, CRSP70"/>
    <property type="match status" value="1"/>
</dbReference>
<evidence type="ECO:0000256" key="1">
    <source>
        <dbReference type="ARBA" id="ARBA00037992"/>
    </source>
</evidence>
<feature type="compositionally biased region" description="Acidic residues" evidence="3">
    <location>
        <begin position="42"/>
        <end position="51"/>
    </location>
</feature>
<evidence type="ECO:0000256" key="2">
    <source>
        <dbReference type="PROSITE-ProRule" id="PRU00649"/>
    </source>
</evidence>